<dbReference type="Pfam" id="PF16189">
    <property type="entry name" value="Creatinase_N_2"/>
    <property type="match status" value="1"/>
</dbReference>
<keyword evidence="7" id="KW-0645">Protease</keyword>
<dbReference type="GO" id="GO:0046872">
    <property type="term" value="F:metal ion binding"/>
    <property type="evidence" value="ECO:0007669"/>
    <property type="project" value="UniProtKB-KW"/>
</dbReference>
<dbReference type="InterPro" id="IPR032416">
    <property type="entry name" value="Peptidase_M24_C"/>
</dbReference>
<feature type="domain" description="Creatinase N-terminal" evidence="5">
    <location>
        <begin position="8"/>
        <end position="129"/>
    </location>
</feature>
<gene>
    <name evidence="7" type="ORF">AULFYP135_01910</name>
</gene>
<evidence type="ECO:0000256" key="1">
    <source>
        <dbReference type="ARBA" id="ARBA00008766"/>
    </source>
</evidence>
<keyword evidence="3 7" id="KW-0378">Hydrolase</keyword>
<dbReference type="EC" id="3.4.11.-" evidence="7"/>
<dbReference type="PANTHER" id="PTHR43763">
    <property type="entry name" value="XAA-PRO AMINOPEPTIDASE 1"/>
    <property type="match status" value="1"/>
</dbReference>
<proteinExistence type="inferred from homology"/>
<dbReference type="InterPro" id="IPR000587">
    <property type="entry name" value="Creatinase_N"/>
</dbReference>
<keyword evidence="7" id="KW-0031">Aminopeptidase</keyword>
<dbReference type="Pfam" id="PF00557">
    <property type="entry name" value="Peptidase_M24"/>
    <property type="match status" value="1"/>
</dbReference>
<dbReference type="SUPFAM" id="SSF55920">
    <property type="entry name" value="Creatinase/aminopeptidase"/>
    <property type="match status" value="1"/>
</dbReference>
<feature type="domain" description="Peptidase M24 C-terminal" evidence="6">
    <location>
        <begin position="534"/>
        <end position="593"/>
    </location>
</feature>
<dbReference type="SUPFAM" id="SSF53092">
    <property type="entry name" value="Creatinase/prolidase N-terminal domain"/>
    <property type="match status" value="1"/>
</dbReference>
<dbReference type="EMBL" id="CACRSL010000003">
    <property type="protein sequence ID" value="VYT16538.1"/>
    <property type="molecule type" value="Genomic_DNA"/>
</dbReference>
<evidence type="ECO:0000259" key="4">
    <source>
        <dbReference type="Pfam" id="PF00557"/>
    </source>
</evidence>
<dbReference type="Gene3D" id="3.90.230.10">
    <property type="entry name" value="Creatinase/methionine aminopeptidase superfamily"/>
    <property type="match status" value="1"/>
</dbReference>
<dbReference type="Pfam" id="PF16188">
    <property type="entry name" value="Peptidase_M24_C"/>
    <property type="match status" value="1"/>
</dbReference>
<keyword evidence="2" id="KW-0479">Metal-binding</keyword>
<dbReference type="InterPro" id="IPR036005">
    <property type="entry name" value="Creatinase/aminopeptidase-like"/>
</dbReference>
<evidence type="ECO:0000256" key="2">
    <source>
        <dbReference type="ARBA" id="ARBA00022723"/>
    </source>
</evidence>
<dbReference type="AlphaFoldDB" id="A0A6N2UG18"/>
<reference evidence="7" key="1">
    <citation type="submission" date="2019-11" db="EMBL/GenBank/DDBJ databases">
        <authorList>
            <person name="Feng L."/>
        </authorList>
    </citation>
    <scope>NUCLEOTIDE SEQUENCE</scope>
    <source>
        <strain evidence="7">AundefinedLFYP135</strain>
    </source>
</reference>
<evidence type="ECO:0000259" key="5">
    <source>
        <dbReference type="Pfam" id="PF01321"/>
    </source>
</evidence>
<evidence type="ECO:0000313" key="7">
    <source>
        <dbReference type="EMBL" id="VYT16538.1"/>
    </source>
</evidence>
<dbReference type="Pfam" id="PF01321">
    <property type="entry name" value="Creatinase_N"/>
    <property type="match status" value="1"/>
</dbReference>
<dbReference type="GO" id="GO:0005737">
    <property type="term" value="C:cytoplasm"/>
    <property type="evidence" value="ECO:0007669"/>
    <property type="project" value="UniProtKB-ARBA"/>
</dbReference>
<dbReference type="InterPro" id="IPR029149">
    <property type="entry name" value="Creatin/AminoP/Spt16_N"/>
</dbReference>
<organism evidence="7">
    <name type="scientific">uncultured Anaerotruncus sp</name>
    <dbReference type="NCBI Taxonomy" id="905011"/>
    <lineage>
        <taxon>Bacteria</taxon>
        <taxon>Bacillati</taxon>
        <taxon>Bacillota</taxon>
        <taxon>Clostridia</taxon>
        <taxon>Eubacteriales</taxon>
        <taxon>Oscillospiraceae</taxon>
        <taxon>Anaerotruncus</taxon>
        <taxon>environmental samples</taxon>
    </lineage>
</organism>
<sequence>MTTNEKLSLLRVHMKEAGVQAYLIPSSDPHISEYLPDHWRARAWLSGFDGSAGTLVVTETESGLWTDGRYFIQAQRQMEGSEIVLYRMGEKGVPTVQEFLLSRLKAGETLGLDGMVTATSIVLDMEAQFVEREIGIRAVDLIAPIWEGRPAIPQSPVYLLEEKYAGLSAAEKIAQVRACLRENGAGAMVVTRLDSVAWLLNLRASDVAYNTSFVAYALLTQEEAAVYVNSSRISPEALAYLEKNGVAIRPYEGILEGVAAISKPTVMLVSVEDVNYRLYLAMEENPNLTILEGEEPAFCLKAVKNPTEIANTKNAHIKEGVAMARLQMWLEKALAAGETISEVDVGEKLVEFRRQQEGYLEDSFAVIAAYGPNAAMMHYHPTKENHAVLQKKGFLLLDTGAQYIDGTTDTTRTYALGELTDEERRYYTYVLKSNIAMARTVFMEGCSGANLDIMARNQVWRYGIDYRCGTGHGVGFVGPIHEGPQSMRMTNHVPFQPGMTITDEPGIYEEGIVGIRTENELLVVEHMETKYGRFFAFQPITYLPIDTTPVVLELMNEEELGWLNDYHQMVYDTLSPRMDDREKAWLKEKTKPLEK</sequence>
<dbReference type="InterPro" id="IPR000994">
    <property type="entry name" value="Pept_M24"/>
</dbReference>
<dbReference type="InterPro" id="IPR050422">
    <property type="entry name" value="X-Pro_aminopeptidase_P"/>
</dbReference>
<dbReference type="PANTHER" id="PTHR43763:SF6">
    <property type="entry name" value="XAA-PRO AMINOPEPTIDASE 1"/>
    <property type="match status" value="1"/>
</dbReference>
<accession>A0A6N2UG18</accession>
<dbReference type="Gene3D" id="3.40.350.10">
    <property type="entry name" value="Creatinase/prolidase N-terminal domain"/>
    <property type="match status" value="2"/>
</dbReference>
<evidence type="ECO:0000259" key="6">
    <source>
        <dbReference type="Pfam" id="PF16188"/>
    </source>
</evidence>
<dbReference type="InterPro" id="IPR033740">
    <property type="entry name" value="Pept_M24B"/>
</dbReference>
<feature type="domain" description="Peptidase M24" evidence="4">
    <location>
        <begin position="312"/>
        <end position="525"/>
    </location>
</feature>
<dbReference type="GO" id="GO:0070006">
    <property type="term" value="F:metalloaminopeptidase activity"/>
    <property type="evidence" value="ECO:0007669"/>
    <property type="project" value="InterPro"/>
</dbReference>
<evidence type="ECO:0000256" key="3">
    <source>
        <dbReference type="ARBA" id="ARBA00022801"/>
    </source>
</evidence>
<dbReference type="CDD" id="cd01085">
    <property type="entry name" value="APP"/>
    <property type="match status" value="1"/>
</dbReference>
<dbReference type="FunFam" id="3.90.230.10:FF:000009">
    <property type="entry name" value="xaa-Pro aminopeptidase 2"/>
    <property type="match status" value="1"/>
</dbReference>
<name>A0A6N2UG18_9FIRM</name>
<protein>
    <submittedName>
        <fullName evidence="7">Aminopeptidase</fullName>
        <ecNumber evidence="7">3.4.11.-</ecNumber>
    </submittedName>
</protein>
<comment type="similarity">
    <text evidence="1">Belongs to the peptidase M24B family.</text>
</comment>